<dbReference type="InterPro" id="IPR001387">
    <property type="entry name" value="Cro/C1-type_HTH"/>
</dbReference>
<dbReference type="EMBL" id="JAERRJ010000011">
    <property type="protein sequence ID" value="MBL1078131.1"/>
    <property type="molecule type" value="Genomic_DNA"/>
</dbReference>
<gene>
    <name evidence="2" type="ORF">JK358_27365</name>
</gene>
<feature type="domain" description="HTH cro/C1-type" evidence="1">
    <location>
        <begin position="14"/>
        <end position="68"/>
    </location>
</feature>
<name>A0ABS1MC53_9NOCA</name>
<dbReference type="CDD" id="cd00093">
    <property type="entry name" value="HTH_XRE"/>
    <property type="match status" value="1"/>
</dbReference>
<dbReference type="InterPro" id="IPR041413">
    <property type="entry name" value="MLTR_LBD"/>
</dbReference>
<protein>
    <submittedName>
        <fullName evidence="2">Helix-turn-helix transcriptional regulator</fullName>
    </submittedName>
</protein>
<accession>A0ABS1MC53</accession>
<organism evidence="2 3">
    <name type="scientific">Nocardia acididurans</name>
    <dbReference type="NCBI Taxonomy" id="2802282"/>
    <lineage>
        <taxon>Bacteria</taxon>
        <taxon>Bacillati</taxon>
        <taxon>Actinomycetota</taxon>
        <taxon>Actinomycetes</taxon>
        <taxon>Mycobacteriales</taxon>
        <taxon>Nocardiaceae</taxon>
        <taxon>Nocardia</taxon>
    </lineage>
</organism>
<evidence type="ECO:0000259" key="1">
    <source>
        <dbReference type="PROSITE" id="PS50943"/>
    </source>
</evidence>
<dbReference type="Gene3D" id="1.10.260.40">
    <property type="entry name" value="lambda repressor-like DNA-binding domains"/>
    <property type="match status" value="1"/>
</dbReference>
<dbReference type="SMART" id="SM00530">
    <property type="entry name" value="HTH_XRE"/>
    <property type="match status" value="1"/>
</dbReference>
<dbReference type="RefSeq" id="WP_201952873.1">
    <property type="nucleotide sequence ID" value="NZ_JAERRJ010000011.1"/>
</dbReference>
<dbReference type="Proteomes" id="UP000602198">
    <property type="component" value="Unassembled WGS sequence"/>
</dbReference>
<evidence type="ECO:0000313" key="3">
    <source>
        <dbReference type="Proteomes" id="UP000602198"/>
    </source>
</evidence>
<dbReference type="PANTHER" id="PTHR35010">
    <property type="entry name" value="BLL4672 PROTEIN-RELATED"/>
    <property type="match status" value="1"/>
</dbReference>
<dbReference type="PANTHER" id="PTHR35010:SF4">
    <property type="entry name" value="BLL5781 PROTEIN"/>
    <property type="match status" value="1"/>
</dbReference>
<dbReference type="Pfam" id="PF17765">
    <property type="entry name" value="MLTR_LBD"/>
    <property type="match status" value="1"/>
</dbReference>
<dbReference type="Gene3D" id="3.30.450.180">
    <property type="match status" value="1"/>
</dbReference>
<dbReference type="SUPFAM" id="SSF47413">
    <property type="entry name" value="lambda repressor-like DNA-binding domains"/>
    <property type="match status" value="1"/>
</dbReference>
<dbReference type="Pfam" id="PF13560">
    <property type="entry name" value="HTH_31"/>
    <property type="match status" value="1"/>
</dbReference>
<dbReference type="InterPro" id="IPR010982">
    <property type="entry name" value="Lambda_DNA-bd_dom_sf"/>
</dbReference>
<dbReference type="PROSITE" id="PS50943">
    <property type="entry name" value="HTH_CROC1"/>
    <property type="match status" value="1"/>
</dbReference>
<sequence length="263" mass="28940">MTAMVIASPFAQQLRHWRGLRRISQLDLAIRTETSQRYLSFLEQGRSQPGRTMVVRLAESLELSLRERNSLLLAAGYAPVFAESAFDAPELGAVRDALDSILRGHMPYPAVVTKGHGELVSANGAFELLTEGAPAALLEQPVNVLRLALHSEGLARRVRNLPEWGRHITDALRGRDARSPDPARAGFITELESYLPPLVPGPEHVGFSVPLRLHTDAGELSLITTISTFSTATDVTLSELHLEAFLPADRFTADYLRSRFSPE</sequence>
<reference evidence="2 3" key="1">
    <citation type="submission" date="2021-01" db="EMBL/GenBank/DDBJ databases">
        <title>WGS of actinomycetes isolated from Thailand.</title>
        <authorList>
            <person name="Thawai C."/>
        </authorList>
    </citation>
    <scope>NUCLEOTIDE SEQUENCE [LARGE SCALE GENOMIC DNA]</scope>
    <source>
        <strain evidence="2 3">LPG 2</strain>
    </source>
</reference>
<evidence type="ECO:0000313" key="2">
    <source>
        <dbReference type="EMBL" id="MBL1078131.1"/>
    </source>
</evidence>
<keyword evidence="3" id="KW-1185">Reference proteome</keyword>
<proteinExistence type="predicted"/>
<comment type="caution">
    <text evidence="2">The sequence shown here is derived from an EMBL/GenBank/DDBJ whole genome shotgun (WGS) entry which is preliminary data.</text>
</comment>